<protein>
    <recommendedName>
        <fullName evidence="8">Holo-[acyl-carrier-protein] synthase</fullName>
        <shortName evidence="8">Holo-ACP synthase</shortName>
        <ecNumber evidence="8">2.7.8.7</ecNumber>
    </recommendedName>
    <alternativeName>
        <fullName evidence="8">4'-phosphopantetheinyl transferase AcpS</fullName>
    </alternativeName>
</protein>
<evidence type="ECO:0000256" key="6">
    <source>
        <dbReference type="ARBA" id="ARBA00023098"/>
    </source>
</evidence>
<feature type="binding site" evidence="8">
    <location>
        <position position="58"/>
    </location>
    <ligand>
        <name>Mg(2+)</name>
        <dbReference type="ChEBI" id="CHEBI:18420"/>
    </ligand>
</feature>
<dbReference type="Gene3D" id="3.90.470.20">
    <property type="entry name" value="4'-phosphopantetheinyl transferase domain"/>
    <property type="match status" value="1"/>
</dbReference>
<evidence type="ECO:0000256" key="2">
    <source>
        <dbReference type="ARBA" id="ARBA00022679"/>
    </source>
</evidence>
<feature type="domain" description="4'-phosphopantetheinyl transferase" evidence="9">
    <location>
        <begin position="4"/>
        <end position="111"/>
    </location>
</feature>
<keyword evidence="2 8" id="KW-0808">Transferase</keyword>
<feature type="binding site" evidence="8">
    <location>
        <position position="8"/>
    </location>
    <ligand>
        <name>Mg(2+)</name>
        <dbReference type="ChEBI" id="CHEBI:18420"/>
    </ligand>
</feature>
<comment type="function">
    <text evidence="8">Transfers the 4'-phosphopantetheine moiety from coenzyme A to a Ser of acyl-carrier-protein.</text>
</comment>
<keyword evidence="6 8" id="KW-0443">Lipid metabolism</keyword>
<keyword evidence="8" id="KW-0963">Cytoplasm</keyword>
<keyword evidence="11" id="KW-1185">Reference proteome</keyword>
<dbReference type="InterPro" id="IPR037143">
    <property type="entry name" value="4-PPantetheinyl_Trfase_dom_sf"/>
</dbReference>
<dbReference type="EC" id="2.7.8.7" evidence="8"/>
<evidence type="ECO:0000256" key="4">
    <source>
        <dbReference type="ARBA" id="ARBA00022832"/>
    </source>
</evidence>
<name>A0A1H3I5J8_9BACI</name>
<comment type="cofactor">
    <cofactor evidence="8">
        <name>Mg(2+)</name>
        <dbReference type="ChEBI" id="CHEBI:18420"/>
    </cofactor>
</comment>
<evidence type="ECO:0000313" key="11">
    <source>
        <dbReference type="Proteomes" id="UP000198647"/>
    </source>
</evidence>
<evidence type="ECO:0000313" key="10">
    <source>
        <dbReference type="EMBL" id="SDY22459.1"/>
    </source>
</evidence>
<comment type="caution">
    <text evidence="10">The sequence shown here is derived from an EMBL/GenBank/DDBJ whole genome shotgun (WGS) entry which is preliminary data.</text>
</comment>
<evidence type="ECO:0000256" key="5">
    <source>
        <dbReference type="ARBA" id="ARBA00022842"/>
    </source>
</evidence>
<dbReference type="InterPro" id="IPR008278">
    <property type="entry name" value="4-PPantetheinyl_Trfase_dom"/>
</dbReference>
<keyword evidence="7 8" id="KW-0275">Fatty acid biosynthesis</keyword>
<dbReference type="NCBIfam" id="TIGR00516">
    <property type="entry name" value="acpS"/>
    <property type="match status" value="1"/>
</dbReference>
<evidence type="ECO:0000256" key="3">
    <source>
        <dbReference type="ARBA" id="ARBA00022723"/>
    </source>
</evidence>
<evidence type="ECO:0000256" key="8">
    <source>
        <dbReference type="HAMAP-Rule" id="MF_00101"/>
    </source>
</evidence>
<sequence>MITGIGIDVVEIDRITKSIKRNPRIIQRILTDQEQRRYYSLSEKRKKEFMAGRFAVKEAVGKALGTGVGRIGFRQIETDADGYGKPVLTVKGREDVKFFVSISHSEHYAVANVVVERI</sequence>
<comment type="catalytic activity">
    <reaction evidence="8">
        <text>apo-[ACP] + CoA = holo-[ACP] + adenosine 3',5'-bisphosphate + H(+)</text>
        <dbReference type="Rhea" id="RHEA:12068"/>
        <dbReference type="Rhea" id="RHEA-COMP:9685"/>
        <dbReference type="Rhea" id="RHEA-COMP:9690"/>
        <dbReference type="ChEBI" id="CHEBI:15378"/>
        <dbReference type="ChEBI" id="CHEBI:29999"/>
        <dbReference type="ChEBI" id="CHEBI:57287"/>
        <dbReference type="ChEBI" id="CHEBI:58343"/>
        <dbReference type="ChEBI" id="CHEBI:64479"/>
        <dbReference type="EC" id="2.7.8.7"/>
    </reaction>
</comment>
<dbReference type="EMBL" id="FNOS01000006">
    <property type="protein sequence ID" value="SDY22459.1"/>
    <property type="molecule type" value="Genomic_DNA"/>
</dbReference>
<dbReference type="NCBIfam" id="TIGR00556">
    <property type="entry name" value="pantethn_trn"/>
    <property type="match status" value="1"/>
</dbReference>
<reference evidence="10 11" key="1">
    <citation type="submission" date="2016-10" db="EMBL/GenBank/DDBJ databases">
        <authorList>
            <person name="Varghese N."/>
            <person name="Submissions S."/>
        </authorList>
    </citation>
    <scope>NUCLEOTIDE SEQUENCE [LARGE SCALE GENOMIC DNA]</scope>
    <source>
        <strain evidence="10 11">DSM 20748</strain>
    </source>
</reference>
<dbReference type="Pfam" id="PF01648">
    <property type="entry name" value="ACPS"/>
    <property type="match status" value="1"/>
</dbReference>
<dbReference type="InterPro" id="IPR002582">
    <property type="entry name" value="ACPS"/>
</dbReference>
<accession>A0A1H3I5J8</accession>
<comment type="similarity">
    <text evidence="8">Belongs to the P-Pant transferase superfamily. AcpS family.</text>
</comment>
<dbReference type="RefSeq" id="WP_093107979.1">
    <property type="nucleotide sequence ID" value="NZ_FNOS01000006.1"/>
</dbReference>
<dbReference type="Proteomes" id="UP000198647">
    <property type="component" value="Unassembled WGS sequence"/>
</dbReference>
<keyword evidence="5 8" id="KW-0460">Magnesium</keyword>
<keyword evidence="3 8" id="KW-0479">Metal-binding</keyword>
<keyword evidence="1 8" id="KW-0444">Lipid biosynthesis</keyword>
<organism evidence="10 11">
    <name type="scientific">Salimicrobium album</name>
    <dbReference type="NCBI Taxonomy" id="50717"/>
    <lineage>
        <taxon>Bacteria</taxon>
        <taxon>Bacillati</taxon>
        <taxon>Bacillota</taxon>
        <taxon>Bacilli</taxon>
        <taxon>Bacillales</taxon>
        <taxon>Bacillaceae</taxon>
        <taxon>Salimicrobium</taxon>
    </lineage>
</organism>
<dbReference type="SUPFAM" id="SSF56214">
    <property type="entry name" value="4'-phosphopantetheinyl transferase"/>
    <property type="match status" value="1"/>
</dbReference>
<dbReference type="InterPro" id="IPR004568">
    <property type="entry name" value="Ppantetheine-prot_Trfase_dom"/>
</dbReference>
<keyword evidence="4 8" id="KW-0276">Fatty acid metabolism</keyword>
<gene>
    <name evidence="8" type="primary">acpS</name>
    <name evidence="10" type="ORF">SAMN04488081_2407</name>
</gene>
<comment type="subcellular location">
    <subcellularLocation>
        <location evidence="8">Cytoplasm</location>
    </subcellularLocation>
</comment>
<evidence type="ECO:0000256" key="1">
    <source>
        <dbReference type="ARBA" id="ARBA00022516"/>
    </source>
</evidence>
<evidence type="ECO:0000259" key="9">
    <source>
        <dbReference type="Pfam" id="PF01648"/>
    </source>
</evidence>
<proteinExistence type="inferred from homology"/>
<evidence type="ECO:0000256" key="7">
    <source>
        <dbReference type="ARBA" id="ARBA00023160"/>
    </source>
</evidence>
<dbReference type="HAMAP" id="MF_00101">
    <property type="entry name" value="AcpS"/>
    <property type="match status" value="1"/>
</dbReference>